<evidence type="ECO:0000256" key="3">
    <source>
        <dbReference type="SAM" id="MobiDB-lite"/>
    </source>
</evidence>
<dbReference type="AlphaFoldDB" id="A0A067RHW3"/>
<dbReference type="EMBL" id="KK852498">
    <property type="protein sequence ID" value="KDR22608.1"/>
    <property type="molecule type" value="Genomic_DNA"/>
</dbReference>
<dbReference type="PANTHER" id="PTHR16127:SF13">
    <property type="entry name" value="GH01188P"/>
    <property type="match status" value="1"/>
</dbReference>
<feature type="coiled-coil region" evidence="2">
    <location>
        <begin position="343"/>
        <end position="370"/>
    </location>
</feature>
<dbReference type="PANTHER" id="PTHR16127">
    <property type="entry name" value="TAXILIN"/>
    <property type="match status" value="1"/>
</dbReference>
<feature type="compositionally biased region" description="Basic and acidic residues" evidence="3">
    <location>
        <begin position="411"/>
        <end position="420"/>
    </location>
</feature>
<sequence>MKSDDTIMDNKNSDVGVKVESSTTIENKEVERGKLPCDSAVKKTTKEEKIRKKDDKSVEQVLKALNSLETTEEKLAALCKKYTDIVDENRKLQLTAKQTEKRLMLVQREKEQLQTEHSKAVLTRSRLESLCRELQRQNKAIKDESLLKIREEEEKRKEVSAKFQTTLNEITALMQQNNEKNSKLREDNLEMTKKFKTVCEQYELREQQVEKISKQMQLEAQLADARLAKAKMEMAAEKEVLLQEKQRLLLDLTEYQTKCRELQTTEVNLRSQISLYTDKYDEFQNALSRSNEVFGGFKGEMEKMSKKICKLEKETSSWKQRWEKSHQALLEMAADKQQRDSELALVTRQLAQLQKLCRTLQAERTSLLAQLKAEGAAKTGGSGRDVPLESLQQSQDNARETSPRSANTPSCRHEAEKDIQHLSTPMEEPKNNNTETDESSSSAELILNDNAQQGDEEPVAVETGNGSVAEEPSRVAEAANEQNSTQGTSLNCMTVQPENVANPEEYKHIVLTNELSENNDSVVLETNKEFVASICATEKQEHVTESHGRLTEDKEASEVVPVATTAVNEGDPQMYDQQYSPDSVVNGRMPEIMIYPLTVTHDQDLSESKNIPVSTTNAATNTNHVSENGVAEQIPVKVAGAENKKGKEGSKKRRNK</sequence>
<feature type="region of interest" description="Disordered" evidence="3">
    <location>
        <begin position="1"/>
        <end position="21"/>
    </location>
</feature>
<dbReference type="STRING" id="136037.A0A067RHW3"/>
<dbReference type="Proteomes" id="UP000027135">
    <property type="component" value="Unassembled WGS sequence"/>
</dbReference>
<dbReference type="GO" id="GO:0019905">
    <property type="term" value="F:syntaxin binding"/>
    <property type="evidence" value="ECO:0007669"/>
    <property type="project" value="InterPro"/>
</dbReference>
<keyword evidence="2" id="KW-0175">Coiled coil</keyword>
<dbReference type="InParanoid" id="A0A067RHW3"/>
<proteinExistence type="inferred from homology"/>
<protein>
    <submittedName>
        <fullName evidence="4">Alpha-taxilin</fullName>
    </submittedName>
</protein>
<dbReference type="InterPro" id="IPR026183">
    <property type="entry name" value="Taxilin_fam"/>
</dbReference>
<organism evidence="4 5">
    <name type="scientific">Zootermopsis nevadensis</name>
    <name type="common">Dampwood termite</name>
    <dbReference type="NCBI Taxonomy" id="136037"/>
    <lineage>
        <taxon>Eukaryota</taxon>
        <taxon>Metazoa</taxon>
        <taxon>Ecdysozoa</taxon>
        <taxon>Arthropoda</taxon>
        <taxon>Hexapoda</taxon>
        <taxon>Insecta</taxon>
        <taxon>Pterygota</taxon>
        <taxon>Neoptera</taxon>
        <taxon>Polyneoptera</taxon>
        <taxon>Dictyoptera</taxon>
        <taxon>Blattodea</taxon>
        <taxon>Blattoidea</taxon>
        <taxon>Termitoidae</taxon>
        <taxon>Termopsidae</taxon>
        <taxon>Zootermopsis</taxon>
    </lineage>
</organism>
<feature type="coiled-coil region" evidence="2">
    <location>
        <begin position="89"/>
        <end position="265"/>
    </location>
</feature>
<accession>A0A067RHW3</accession>
<dbReference type="eggNOG" id="KOG1850">
    <property type="taxonomic scope" value="Eukaryota"/>
</dbReference>
<gene>
    <name evidence="4" type="ORF">L798_12738</name>
</gene>
<evidence type="ECO:0000313" key="4">
    <source>
        <dbReference type="EMBL" id="KDR22608.1"/>
    </source>
</evidence>
<dbReference type="FunCoup" id="A0A067RHW3">
    <property type="interactions" value="764"/>
</dbReference>
<dbReference type="Pfam" id="PF09728">
    <property type="entry name" value="Taxilin"/>
    <property type="match status" value="1"/>
</dbReference>
<evidence type="ECO:0000256" key="2">
    <source>
        <dbReference type="SAM" id="Coils"/>
    </source>
</evidence>
<feature type="region of interest" description="Disordered" evidence="3">
    <location>
        <begin position="375"/>
        <end position="472"/>
    </location>
</feature>
<evidence type="ECO:0000313" key="5">
    <source>
        <dbReference type="Proteomes" id="UP000027135"/>
    </source>
</evidence>
<keyword evidence="5" id="KW-1185">Reference proteome</keyword>
<name>A0A067RHW3_ZOONE</name>
<comment type="similarity">
    <text evidence="1">Belongs to the taxilin family.</text>
</comment>
<evidence type="ECO:0000256" key="1">
    <source>
        <dbReference type="ARBA" id="ARBA00009550"/>
    </source>
</evidence>
<reference evidence="4 5" key="1">
    <citation type="journal article" date="2014" name="Nat. Commun.">
        <title>Molecular traces of alternative social organization in a termite genome.</title>
        <authorList>
            <person name="Terrapon N."/>
            <person name="Li C."/>
            <person name="Robertson H.M."/>
            <person name="Ji L."/>
            <person name="Meng X."/>
            <person name="Booth W."/>
            <person name="Chen Z."/>
            <person name="Childers C.P."/>
            <person name="Glastad K.M."/>
            <person name="Gokhale K."/>
            <person name="Gowin J."/>
            <person name="Gronenberg W."/>
            <person name="Hermansen R.A."/>
            <person name="Hu H."/>
            <person name="Hunt B.G."/>
            <person name="Huylmans A.K."/>
            <person name="Khalil S.M."/>
            <person name="Mitchell R.D."/>
            <person name="Munoz-Torres M.C."/>
            <person name="Mustard J.A."/>
            <person name="Pan H."/>
            <person name="Reese J.T."/>
            <person name="Scharf M.E."/>
            <person name="Sun F."/>
            <person name="Vogel H."/>
            <person name="Xiao J."/>
            <person name="Yang W."/>
            <person name="Yang Z."/>
            <person name="Yang Z."/>
            <person name="Zhou J."/>
            <person name="Zhu J."/>
            <person name="Brent C.S."/>
            <person name="Elsik C.G."/>
            <person name="Goodisman M.A."/>
            <person name="Liberles D.A."/>
            <person name="Roe R.M."/>
            <person name="Vargo E.L."/>
            <person name="Vilcinskas A."/>
            <person name="Wang J."/>
            <person name="Bornberg-Bauer E."/>
            <person name="Korb J."/>
            <person name="Zhang G."/>
            <person name="Liebig J."/>
        </authorList>
    </citation>
    <scope>NUCLEOTIDE SEQUENCE [LARGE SCALE GENOMIC DNA]</scope>
    <source>
        <tissue evidence="4">Whole organism</tissue>
    </source>
</reference>
<feature type="region of interest" description="Disordered" evidence="3">
    <location>
        <begin position="628"/>
        <end position="656"/>
    </location>
</feature>